<reference evidence="4 5" key="1">
    <citation type="submission" date="2023-10" db="EMBL/GenBank/DDBJ databases">
        <title>Bacteria for the degradation of biodegradable plastic PBAT(Polybutylene adipate terephthalate).</title>
        <authorList>
            <person name="Weon H.-Y."/>
            <person name="Yeon J."/>
        </authorList>
    </citation>
    <scope>NUCLEOTIDE SEQUENCE [LARGE SCALE GENOMIC DNA]</scope>
    <source>
        <strain evidence="4 5">SBD 7-3</strain>
    </source>
</reference>
<dbReference type="Gene3D" id="1.10.3210.10">
    <property type="entry name" value="Hypothetical protein af1432"/>
    <property type="match status" value="1"/>
</dbReference>
<dbReference type="InterPro" id="IPR052340">
    <property type="entry name" value="RNase_Y/CdgJ"/>
</dbReference>
<dbReference type="Pfam" id="PF08668">
    <property type="entry name" value="HDOD"/>
    <property type="match status" value="1"/>
</dbReference>
<dbReference type="PANTHER" id="PTHR33525">
    <property type="match status" value="1"/>
</dbReference>
<dbReference type="PANTHER" id="PTHR33525:SF4">
    <property type="entry name" value="CYCLIC DI-GMP PHOSPHODIESTERASE CDGJ"/>
    <property type="match status" value="1"/>
</dbReference>
<dbReference type="SUPFAM" id="SSF56112">
    <property type="entry name" value="Protein kinase-like (PK-like)"/>
    <property type="match status" value="1"/>
</dbReference>
<evidence type="ECO:0000259" key="3">
    <source>
        <dbReference type="PROSITE" id="PS51833"/>
    </source>
</evidence>
<dbReference type="Gene3D" id="1.10.510.10">
    <property type="entry name" value="Transferase(Phosphotransferase) domain 1"/>
    <property type="match status" value="1"/>
</dbReference>
<dbReference type="Gene3D" id="3.30.200.20">
    <property type="entry name" value="Phosphorylase Kinase, domain 1"/>
    <property type="match status" value="1"/>
</dbReference>
<dbReference type="SUPFAM" id="SSF109604">
    <property type="entry name" value="HD-domain/PDEase-like"/>
    <property type="match status" value="1"/>
</dbReference>
<feature type="domain" description="HDOD" evidence="3">
    <location>
        <begin position="302"/>
        <end position="510"/>
    </location>
</feature>
<proteinExistence type="predicted"/>
<dbReference type="RefSeq" id="WP_316698746.1">
    <property type="nucleotide sequence ID" value="NZ_CP136336.1"/>
</dbReference>
<keyword evidence="5" id="KW-1185">Reference proteome</keyword>
<dbReference type="InterPro" id="IPR000719">
    <property type="entry name" value="Prot_kinase_dom"/>
</dbReference>
<dbReference type="PROSITE" id="PS50011">
    <property type="entry name" value="PROTEIN_KINASE_DOM"/>
    <property type="match status" value="1"/>
</dbReference>
<feature type="domain" description="Protein kinase" evidence="2">
    <location>
        <begin position="20"/>
        <end position="279"/>
    </location>
</feature>
<dbReference type="PROSITE" id="PS51833">
    <property type="entry name" value="HDOD"/>
    <property type="match status" value="1"/>
</dbReference>
<dbReference type="EMBL" id="CP136336">
    <property type="protein sequence ID" value="WOB06334.1"/>
    <property type="molecule type" value="Genomic_DNA"/>
</dbReference>
<dbReference type="SMART" id="SM00220">
    <property type="entry name" value="S_TKc"/>
    <property type="match status" value="1"/>
</dbReference>
<dbReference type="Proteomes" id="UP001303946">
    <property type="component" value="Chromosome"/>
</dbReference>
<sequence>MLETEHAPPKPNPTRVLGRFELRQLLGKSERTMVWLVHDPRSAQELMLTLPRVQPASSAVAELWLSDAKHAARLNHPNLAHVVEIGVQEHWPYIAVDRALGVTLGERLAANPKLTAEDAVSWVTQALEGLAFAHEASLAHGDLQLHQILISEQGTVRVMALGAGLPTAVLAEQAAHERAMPLDPNRLRQSREAAVRDVLTMGIVLYHVLAGAPALEEPDTSRVVDRLPPLGREFVRLPWSTPQPIPEALRAIANRATTHQERQRYHNARTLLAALNGWRETAAQDSGALTLLIDRLRTVGHLPAAPGVGARVARLAVAEGQRTDEMAANILQDMGLSFELLRTVNSAQVQGTQVSGNGPVLTLRRAIALVGLKGVRQAAASLRPWPGPLPEAHAATMQRLLDRVRLAGHAAQALRPAGYDPEVVYLITALQNLGRLMVQYHFPDEASQIRELMKSAPAAEPGEPDLPGMTEEAAAFAVLGVDIESLGAAVAKHWGLHEDVLYMIRRLPVQKPVRVADTDSDMLRVTASAANEAVDAVTENPPQRVGAALQQVVQRYGRALSITMKDLTEGLHAARGTLQHGPTGVVPRAPRREEAEPGDPGTTDFSALLASRKR</sequence>
<protein>
    <submittedName>
        <fullName evidence="4">HDOD domain-containing protein</fullName>
    </submittedName>
</protein>
<accession>A0ABZ0CMW7</accession>
<organism evidence="4 5">
    <name type="scientific">Piscinibacter gummiphilus</name>
    <dbReference type="NCBI Taxonomy" id="946333"/>
    <lineage>
        <taxon>Bacteria</taxon>
        <taxon>Pseudomonadati</taxon>
        <taxon>Pseudomonadota</taxon>
        <taxon>Betaproteobacteria</taxon>
        <taxon>Burkholderiales</taxon>
        <taxon>Sphaerotilaceae</taxon>
        <taxon>Piscinibacter</taxon>
    </lineage>
</organism>
<evidence type="ECO:0000259" key="2">
    <source>
        <dbReference type="PROSITE" id="PS50011"/>
    </source>
</evidence>
<evidence type="ECO:0000313" key="5">
    <source>
        <dbReference type="Proteomes" id="UP001303946"/>
    </source>
</evidence>
<dbReference type="Pfam" id="PF00069">
    <property type="entry name" value="Pkinase"/>
    <property type="match status" value="1"/>
</dbReference>
<dbReference type="InterPro" id="IPR011009">
    <property type="entry name" value="Kinase-like_dom_sf"/>
</dbReference>
<gene>
    <name evidence="4" type="ORF">RXV79_15525</name>
</gene>
<evidence type="ECO:0000256" key="1">
    <source>
        <dbReference type="SAM" id="MobiDB-lite"/>
    </source>
</evidence>
<feature type="region of interest" description="Disordered" evidence="1">
    <location>
        <begin position="574"/>
        <end position="614"/>
    </location>
</feature>
<dbReference type="InterPro" id="IPR013976">
    <property type="entry name" value="HDOD"/>
</dbReference>
<name>A0ABZ0CMW7_9BURK</name>
<evidence type="ECO:0000313" key="4">
    <source>
        <dbReference type="EMBL" id="WOB06334.1"/>
    </source>
</evidence>